<proteinExistence type="predicted"/>
<protein>
    <recommendedName>
        <fullName evidence="3">Peptidase C50 domain-containing protein</fullName>
    </recommendedName>
</protein>
<dbReference type="Pfam" id="PF00549">
    <property type="entry name" value="Ligase_CoA"/>
    <property type="match status" value="1"/>
</dbReference>
<dbReference type="OrthoDB" id="10255632at2759"/>
<accession>M3HH45</accession>
<dbReference type="InterPro" id="IPR019083">
    <property type="entry name" value="SAM_Ribosomal_mS41"/>
</dbReference>
<name>M3HH45_CANMX</name>
<feature type="coiled-coil region" evidence="2">
    <location>
        <begin position="334"/>
        <end position="361"/>
    </location>
</feature>
<dbReference type="PROSITE" id="PS00399">
    <property type="entry name" value="SUCCINYL_COA_LIG_2"/>
    <property type="match status" value="1"/>
</dbReference>
<dbReference type="SMART" id="SM01238">
    <property type="entry name" value="IGR"/>
    <property type="match status" value="1"/>
</dbReference>
<dbReference type="GO" id="GO:0000166">
    <property type="term" value="F:nucleotide binding"/>
    <property type="evidence" value="ECO:0007669"/>
    <property type="project" value="UniProtKB-KW"/>
</dbReference>
<dbReference type="eggNOG" id="KOG1255">
    <property type="taxonomic scope" value="Eukaryota"/>
</dbReference>
<dbReference type="Gene3D" id="3.40.50.720">
    <property type="entry name" value="NAD(P)-binding Rossmann-like Domain"/>
    <property type="match status" value="1"/>
</dbReference>
<dbReference type="GO" id="GO:0006099">
    <property type="term" value="P:tricarboxylic acid cycle"/>
    <property type="evidence" value="ECO:0007669"/>
    <property type="project" value="TreeGrafter"/>
</dbReference>
<organism evidence="4 5">
    <name type="scientific">Candida maltosa (strain Xu316)</name>
    <name type="common">Yeast</name>
    <dbReference type="NCBI Taxonomy" id="1245528"/>
    <lineage>
        <taxon>Eukaryota</taxon>
        <taxon>Fungi</taxon>
        <taxon>Dikarya</taxon>
        <taxon>Ascomycota</taxon>
        <taxon>Saccharomycotina</taxon>
        <taxon>Pichiomycetes</taxon>
        <taxon>Debaryomycetaceae</taxon>
        <taxon>Candida/Lodderomyces clade</taxon>
        <taxon>Candida</taxon>
    </lineage>
</organism>
<evidence type="ECO:0000313" key="5">
    <source>
        <dbReference type="Proteomes" id="UP000011777"/>
    </source>
</evidence>
<reference evidence="4 5" key="1">
    <citation type="submission" date="2013-02" db="EMBL/GenBank/DDBJ databases">
        <title>Genome sequence of Candida maltosa Xu316, a potential industrial strain for xylitol and ethanol production.</title>
        <authorList>
            <person name="Yu J."/>
            <person name="Wang Q."/>
            <person name="Geng X."/>
            <person name="Bao W."/>
            <person name="He P."/>
            <person name="Cai J."/>
        </authorList>
    </citation>
    <scope>NUCLEOTIDE SEQUENCE [LARGE SCALE GENOMIC DNA]</scope>
    <source>
        <strain evidence="5">Xu316</strain>
    </source>
</reference>
<dbReference type="Gene3D" id="3.40.50.261">
    <property type="entry name" value="Succinyl-CoA synthetase domains"/>
    <property type="match status" value="1"/>
</dbReference>
<feature type="domain" description="Peptidase C50" evidence="3">
    <location>
        <begin position="1670"/>
        <end position="1768"/>
    </location>
</feature>
<dbReference type="Pfam" id="PF03568">
    <property type="entry name" value="Separin_C"/>
    <property type="match status" value="1"/>
</dbReference>
<dbReference type="STRING" id="1245528.M3HH45"/>
<evidence type="ECO:0000313" key="4">
    <source>
        <dbReference type="EMBL" id="EMG46602.1"/>
    </source>
</evidence>
<dbReference type="Pfam" id="PF09597">
    <property type="entry name" value="SAM_Ribosomal_mS41"/>
    <property type="match status" value="1"/>
</dbReference>
<dbReference type="OMA" id="YIGHGGC"/>
<dbReference type="HOGENOM" id="CLU_002271_0_0_1"/>
<dbReference type="PROSITE" id="PS01216">
    <property type="entry name" value="SUCCINYL_COA_LIG_1"/>
    <property type="match status" value="1"/>
</dbReference>
<keyword evidence="2" id="KW-0175">Coiled coil</keyword>
<dbReference type="EMBL" id="AOGT01001943">
    <property type="protein sequence ID" value="EMG46602.1"/>
    <property type="molecule type" value="Genomic_DNA"/>
</dbReference>
<keyword evidence="1" id="KW-0547">Nucleotide-binding</keyword>
<keyword evidence="5" id="KW-1185">Reference proteome</keyword>
<dbReference type="InterPro" id="IPR017440">
    <property type="entry name" value="Cit_synth/succinyl-CoA_lig_AS"/>
</dbReference>
<dbReference type="Proteomes" id="UP000011777">
    <property type="component" value="Unassembled WGS sequence"/>
</dbReference>
<dbReference type="GO" id="GO:0004775">
    <property type="term" value="F:succinate-CoA ligase (ADP-forming) activity"/>
    <property type="evidence" value="ECO:0007669"/>
    <property type="project" value="TreeGrafter"/>
</dbReference>
<dbReference type="FunFam" id="3.40.50.261:FF:000005">
    <property type="entry name" value="Succinate--CoA ligase [ADP-forming] subunit alpha, mitochondrial"/>
    <property type="match status" value="1"/>
</dbReference>
<sequence>TATGIFVPPPLAAAAIEEAISAEIPLAVAITEGIPQKDMVRIAQILKTQDKTRLLGPNCPGVISPDQCKIGIMPSSIHQRGKVGVISRSGTLTYEAVAQTTAVGLGQSLVIGMGGDPFPGTNFIDALTLFLEDKETEGIILIGEIGGSAEEEAAEFLKQHNLTRPEGPKPVVSFIAGVSAPPGRRMGHAGAIVAGGKGDANSKIAALESAGVVVEKSPARLTPLLALPSVQNFSTSSITYRENTSTRTKENVHDLTTFLTLIGRNCIEHKDLFENDLDKFIATPSKKMKEMGIDTRTRRYMLRWKHKFLNDLEPLREHKRGKKINGGERKARTVIAKREALQRLEEKERFTKEELEAEERKIVHQKKKIQCLHFLSFFGHTQTSSTMDRSLDQKLISFLACQSQSLIPLSPSKSNNLPKNDIKNLESNIASSLANLLSTTTKLDLDIIEPIHLRLTSLYVIYAKDKGKLLSLVRKHQLFIVKLFEIKQIETVFVQLKNLFEELIKLFGLSDSDLFDGVPFFDIDDGEIIQLVVSFHFLLLQCMAQYSSKNLKGIVSNKKSLLVSRDTFDKIPYLFLKSSNFRKWQAVVADEEKNKNNTVKLLQGFIKLFQSIKCEKYQVLTNCLNIKLYEFTGDSSLLESISSSPELMPFVHDSNVDVRQIFKSNGNINQSQMNLFQGNINDDKTLAQLKSMTLTIDTCQSIISFFLQSTNEIEKLSNLQLSILDSVTIFIKNNLSEQLVPLLVQSFDVYNHFHQLKRMRNVSNLLFNLGNKLNNQTYLNLSVEYECLILNHSPNQENFKNLFTKLGKTQLTPNRFSIFLQSLQNYGILDTLTIQFICKSLLSNPEYDLNCISDEFKYDLVIKVFEIMEKTTNTMQKTLVCNSIIEQVHWNDESLECQIKYSYYNINGLDNYLQLDINTNSYLMKAGFQFQKMIVFGWNETDLTLGINYFESWVDDNDMTAISQFDSIVIKQILLYLKFNGLTGVVLRLIKKIKSEYSTFLKFEYCHALLKLSMDSQLSEALLEFNETAKTWKSINDVINLSLLQFEYYIKCNNLTKAKERFTGILSTLKKRPEFNMSTSKDLSIVQKFQNFLILGKFQILACQLNHKLKNPTDAFINVKTGIQILYSIIKKCPNNIPKPVSQELKWEISHLLFDAYKLAIDSLIHLGISRDVSFYLREWVKINDVNDIPIVNTINYYEIGNYGTMIRDDEFSDYLKKADLIEFDIVRENSTVQYYTGVYQEAMTDNVYKFMAVDDDIDPIKQELSQCIRAISTTKPFTKLTDSVQILPGVIGESSSVCPKEILDELVFLKNKMLSQLSSGVNLPLSELQTLVYQLNQTVSVLSSLAAFKGGDLLSEFYFVQDFIKHYPFANERKLMKHTNRKEFLPWEITEDGDHINMLDFNIDLKSQLPDHWGIVTIDICPKTGDLLLSKITKNTQPLFVRLPLNRLHNDPSFKTFDVIKNELEHVIRESNLSTKKAVTSKVVTVDDRKSWWRSRFTLDYQMQDIFEYVERFWFGGFTGLFNCEEDPMIFQKFKLDFIKVFQECCASKNVLEFDDSIYNLFYSLEGYNYEAINDLVRYMITMMEFHQPQENHAFKLEKFHDSVKLLFDKYKHLKNTADHHIVLIPGFRCSFFPWESLNFLKSKSISRMPSVSSLLDILKSTPTPSIDKSNLYYLINPGGDLTRTEDRFRKIFSTNILWRGIIGQKPNEEEIIDDILNSDLFVYIGHGGCNQYIKESLMFKSCVTKSLPPSLLLGCSSGKLDSNGILEPSGNIYNWLVCKSPMVLVNLWDVTDKDIDAFTLSVFENWGLTKGGKCSFTTSVKNSRSKCTLKYLNGSAPIVYGLPLVLSM</sequence>
<dbReference type="GO" id="GO:0009361">
    <property type="term" value="C:succinate-CoA ligase complex (ADP-forming)"/>
    <property type="evidence" value="ECO:0007669"/>
    <property type="project" value="TreeGrafter"/>
</dbReference>
<dbReference type="InterPro" id="IPR036291">
    <property type="entry name" value="NAD(P)-bd_dom_sf"/>
</dbReference>
<gene>
    <name evidence="4" type="ORF">G210_3147</name>
</gene>
<dbReference type="InterPro" id="IPR033847">
    <property type="entry name" value="Citrt_syn/SCS-alpha_CS"/>
</dbReference>
<comment type="caution">
    <text evidence="4">The sequence shown here is derived from an EMBL/GenBank/DDBJ whole genome shotgun (WGS) entry which is preliminary data.</text>
</comment>
<dbReference type="eggNOG" id="KOG1849">
    <property type="taxonomic scope" value="Eukaryota"/>
</dbReference>
<dbReference type="InterPro" id="IPR016102">
    <property type="entry name" value="Succinyl-CoA_synth-like"/>
</dbReference>
<dbReference type="GO" id="GO:0004197">
    <property type="term" value="F:cysteine-type endopeptidase activity"/>
    <property type="evidence" value="ECO:0007669"/>
    <property type="project" value="InterPro"/>
</dbReference>
<dbReference type="PANTHER" id="PTHR11117">
    <property type="entry name" value="SUCCINYL-COA LIGASE SUBUNIT ALPHA"/>
    <property type="match status" value="1"/>
</dbReference>
<dbReference type="PRINTS" id="PR01798">
    <property type="entry name" value="SCOASYNTHASE"/>
</dbReference>
<dbReference type="GO" id="GO:0006508">
    <property type="term" value="P:proteolysis"/>
    <property type="evidence" value="ECO:0007669"/>
    <property type="project" value="InterPro"/>
</dbReference>
<evidence type="ECO:0000256" key="1">
    <source>
        <dbReference type="ARBA" id="ARBA00022741"/>
    </source>
</evidence>
<dbReference type="SUPFAM" id="SSF51735">
    <property type="entry name" value="NAD(P)-binding Rossmann-fold domains"/>
    <property type="match status" value="1"/>
</dbReference>
<dbReference type="InterPro" id="IPR005811">
    <property type="entry name" value="SUCC_ACL_C"/>
</dbReference>
<evidence type="ECO:0000259" key="3">
    <source>
        <dbReference type="PROSITE" id="PS51700"/>
    </source>
</evidence>
<dbReference type="GO" id="GO:0005739">
    <property type="term" value="C:mitochondrion"/>
    <property type="evidence" value="ECO:0007669"/>
    <property type="project" value="TreeGrafter"/>
</dbReference>
<dbReference type="PANTHER" id="PTHR11117:SF2">
    <property type="entry name" value="SUCCINATE--COA LIGASE [ADP_GDP-FORMING] SUBUNIT ALPHA, MITOCHONDRIAL"/>
    <property type="match status" value="1"/>
</dbReference>
<dbReference type="PROSITE" id="PS51700">
    <property type="entry name" value="SEPARIN"/>
    <property type="match status" value="1"/>
</dbReference>
<dbReference type="InterPro" id="IPR030397">
    <property type="entry name" value="SEPARIN_core_dom"/>
</dbReference>
<dbReference type="SUPFAM" id="SSF52210">
    <property type="entry name" value="Succinyl-CoA synthetase domains"/>
    <property type="match status" value="1"/>
</dbReference>
<dbReference type="GO" id="GO:0004776">
    <property type="term" value="F:succinate-CoA ligase (GDP-forming) activity"/>
    <property type="evidence" value="ECO:0007669"/>
    <property type="project" value="TreeGrafter"/>
</dbReference>
<evidence type="ECO:0000256" key="2">
    <source>
        <dbReference type="SAM" id="Coils"/>
    </source>
</evidence>
<feature type="non-terminal residue" evidence="4">
    <location>
        <position position="1"/>
    </location>
</feature>